<dbReference type="InterPro" id="IPR027417">
    <property type="entry name" value="P-loop_NTPase"/>
</dbReference>
<dbReference type="Pfam" id="PF13614">
    <property type="entry name" value="AAA_31"/>
    <property type="match status" value="1"/>
</dbReference>
<dbReference type="PANTHER" id="PTHR13696:SF52">
    <property type="entry name" value="PARA FAMILY PROTEIN CT_582"/>
    <property type="match status" value="1"/>
</dbReference>
<dbReference type="AlphaFoldDB" id="F0RR79"/>
<evidence type="ECO:0000313" key="2">
    <source>
        <dbReference type="EMBL" id="ADY27788.1"/>
    </source>
</evidence>
<feature type="domain" description="AAA" evidence="1">
    <location>
        <begin position="8"/>
        <end position="180"/>
    </location>
</feature>
<dbReference type="HOGENOM" id="CLU_037612_1_2_0"/>
<dbReference type="OrthoDB" id="59382at2"/>
<organism evidence="2 3">
    <name type="scientific">Deinococcus proteolyticus (strain ATCC 35074 / DSM 20540 / JCM 6276 / NBRC 101906 / NCIMB 13154 / VKM Ac-1939 / CCM 2703 / MRP)</name>
    <dbReference type="NCBI Taxonomy" id="693977"/>
    <lineage>
        <taxon>Bacteria</taxon>
        <taxon>Thermotogati</taxon>
        <taxon>Deinococcota</taxon>
        <taxon>Deinococci</taxon>
        <taxon>Deinococcales</taxon>
        <taxon>Deinococcaceae</taxon>
        <taxon>Deinococcus</taxon>
    </lineage>
</organism>
<sequence length="255" mass="27513">MTQQARTQVIMTFIHAGGAGKTTTTRDIGAELARRGYRILLVDLDPQANLTYWLGVVGLPVEQTIVPVLRDGAPLPTPQHAFGMDIIPSHLDLAQVDVLLAALHNPEGRLKKAIDKVRASGDYDFILLDAPPSLGKLTANGANAADWLIVPLPASRKGLDAIAGVREAIERYSDTNENLEVAMYLVTQATHNNTSRDVQDAYSQLIGEQLAGPIIHRPAIYGDAQVESRPIEPKQKEAHAEIAAAVDALLSRVQA</sequence>
<evidence type="ECO:0000313" key="3">
    <source>
        <dbReference type="Proteomes" id="UP000007718"/>
    </source>
</evidence>
<accession>F0RR79</accession>
<dbReference type="PANTHER" id="PTHR13696">
    <property type="entry name" value="P-LOOP CONTAINING NUCLEOSIDE TRIPHOSPHATE HYDROLASE"/>
    <property type="match status" value="1"/>
</dbReference>
<reference evidence="3" key="1">
    <citation type="submission" date="2011-02" db="EMBL/GenBank/DDBJ databases">
        <title>The complete sequence of plasmid4 of Deinococcus proteolyticus DSM 20540.</title>
        <authorList>
            <consortium name="US DOE Joint Genome Institute (JGI-PGF)"/>
            <person name="Lucas S."/>
            <person name="Copeland A."/>
            <person name="Lapidus A."/>
            <person name="Bruce D."/>
            <person name="Goodwin L."/>
            <person name="Pitluck S."/>
            <person name="Kyrpides N."/>
            <person name="Mavromatis K."/>
            <person name="Pagani I."/>
            <person name="Ivanova N."/>
            <person name="Ovchinnikova G."/>
            <person name="Zeytun A."/>
            <person name="Detter J.C."/>
            <person name="Han C."/>
            <person name="Land M."/>
            <person name="Hauser L."/>
            <person name="Markowitz V."/>
            <person name="Cheng J.-F."/>
            <person name="Hugenholtz P."/>
            <person name="Woyke T."/>
            <person name="Wu D."/>
            <person name="Pukall R."/>
            <person name="Steenblock K."/>
            <person name="Brambilla E."/>
            <person name="Klenk H.-P."/>
            <person name="Eisen J.A."/>
        </authorList>
    </citation>
    <scope>NUCLEOTIDE SEQUENCE [LARGE SCALE GENOMIC DNA]</scope>
    <source>
        <strain evidence="3">ATCC 35074 / DSM 20540 / JCM 6276 / NBRC 101906 / NCIMB 13154 / VKM Ac-1939 / CCM 2703 / MRP</strain>
        <plasmid evidence="3">Plasmid pDEIPR04</plasmid>
    </source>
</reference>
<dbReference type="InterPro" id="IPR025669">
    <property type="entry name" value="AAA_dom"/>
</dbReference>
<dbReference type="KEGG" id="dpt:Deipr_2684"/>
<gene>
    <name evidence="2" type="ordered locus">Deipr_2684</name>
</gene>
<dbReference type="Gene3D" id="3.40.50.300">
    <property type="entry name" value="P-loop containing nucleotide triphosphate hydrolases"/>
    <property type="match status" value="1"/>
</dbReference>
<evidence type="ECO:0000259" key="1">
    <source>
        <dbReference type="Pfam" id="PF13614"/>
    </source>
</evidence>
<dbReference type="EMBL" id="CP002540">
    <property type="protein sequence ID" value="ADY27788.1"/>
    <property type="molecule type" value="Genomic_DNA"/>
</dbReference>
<reference evidence="2 3" key="2">
    <citation type="journal article" date="2012" name="Stand. Genomic Sci.">
        <title>Complete genome sequence of the orange-red pigmented, radioresistant Deinococcus proteolyticus type strain (MRP(T)).</title>
        <authorList>
            <person name="Copeland A."/>
            <person name="Zeytun A."/>
            <person name="Yassawong M."/>
            <person name="Nolan M."/>
            <person name="Lucas S."/>
            <person name="Hammon N."/>
            <person name="Deshpande S."/>
            <person name="Cheng J.F."/>
            <person name="Han C."/>
            <person name="Tapia R."/>
            <person name="Goodwin L.A."/>
            <person name="Pitluck S."/>
            <person name="Mavromatis K."/>
            <person name="Liolios K."/>
            <person name="Pagani I."/>
            <person name="Ivanova N."/>
            <person name="Mikhailova N."/>
            <person name="Pati A."/>
            <person name="Chen A."/>
            <person name="Palaniappan K."/>
            <person name="Land M."/>
            <person name="Hauser L."/>
            <person name="Jeffries C.D."/>
            <person name="Brambilla E.M."/>
            <person name="Rohde M."/>
            <person name="Sikorski J."/>
            <person name="Pukall R."/>
            <person name="Goker M."/>
            <person name="Detter J.C."/>
            <person name="Woyke T."/>
            <person name="Bristow J."/>
            <person name="Eisen J.A."/>
            <person name="Markowitz V."/>
            <person name="Hugenholtz P."/>
            <person name="Kyrpides N.C."/>
            <person name="Klenk H.P."/>
            <person name="Lapidus A."/>
        </authorList>
    </citation>
    <scope>NUCLEOTIDE SEQUENCE [LARGE SCALE GENOMIC DNA]</scope>
    <source>
        <strain evidence="3">ATCC 35074 / DSM 20540 / JCM 6276 / NBRC 101906 / NCIMB 13154 / VKM Ac-1939 / CCM 2703 / MRP</strain>
        <plasmid evidence="3">Plasmid pDEIPR04</plasmid>
    </source>
</reference>
<keyword evidence="3" id="KW-1185">Reference proteome</keyword>
<dbReference type="InterPro" id="IPR050678">
    <property type="entry name" value="DNA_Partitioning_ATPase"/>
</dbReference>
<dbReference type="CDD" id="cd02042">
    <property type="entry name" value="ParAB_family"/>
    <property type="match status" value="1"/>
</dbReference>
<keyword evidence="2" id="KW-0614">Plasmid</keyword>
<dbReference type="SUPFAM" id="SSF52540">
    <property type="entry name" value="P-loop containing nucleoside triphosphate hydrolases"/>
    <property type="match status" value="1"/>
</dbReference>
<dbReference type="Proteomes" id="UP000007718">
    <property type="component" value="Plasmid pDEIPR04"/>
</dbReference>
<dbReference type="PIRSF" id="PIRSF009320">
    <property type="entry name" value="Nuc_binding_HP_1000"/>
    <property type="match status" value="1"/>
</dbReference>
<name>F0RR79_DEIPM</name>
<geneLocation type="plasmid" evidence="2 3">
    <name>pDEIPR04</name>
</geneLocation>
<protein>
    <submittedName>
        <fullName evidence="2">Cobyrinic acid ac-diamide synthase</fullName>
    </submittedName>
</protein>
<proteinExistence type="predicted"/>
<dbReference type="RefSeq" id="WP_013616032.1">
    <property type="nucleotide sequence ID" value="NC_015163.1"/>
</dbReference>